<dbReference type="GO" id="GO:0016020">
    <property type="term" value="C:membrane"/>
    <property type="evidence" value="ECO:0007669"/>
    <property type="project" value="UniProtKB-SubCell"/>
</dbReference>
<keyword evidence="3" id="KW-0813">Transport</keyword>
<dbReference type="InterPro" id="IPR010929">
    <property type="entry name" value="PDR_CDR_ABC"/>
</dbReference>
<dbReference type="Pfam" id="PF00005">
    <property type="entry name" value="ABC_tran"/>
    <property type="match status" value="2"/>
</dbReference>
<dbReference type="InterPro" id="IPR034001">
    <property type="entry name" value="ABCG_PDR_1"/>
</dbReference>
<keyword evidence="5" id="KW-0547">Nucleotide-binding</keyword>
<feature type="compositionally biased region" description="Polar residues" evidence="9">
    <location>
        <begin position="32"/>
        <end position="45"/>
    </location>
</feature>
<evidence type="ECO:0000256" key="4">
    <source>
        <dbReference type="ARBA" id="ARBA00022692"/>
    </source>
</evidence>
<feature type="transmembrane region" description="Helical" evidence="10">
    <location>
        <begin position="1266"/>
        <end position="1286"/>
    </location>
</feature>
<feature type="transmembrane region" description="Helical" evidence="10">
    <location>
        <begin position="736"/>
        <end position="760"/>
    </location>
</feature>
<dbReference type="Gene3D" id="3.40.50.300">
    <property type="entry name" value="P-loop containing nucleotide triphosphate hydrolases"/>
    <property type="match status" value="2"/>
</dbReference>
<keyword evidence="4 10" id="KW-0812">Transmembrane</keyword>
<evidence type="ECO:0000313" key="13">
    <source>
        <dbReference type="Proteomes" id="UP000027222"/>
    </source>
</evidence>
<dbReference type="PROSITE" id="PS00211">
    <property type="entry name" value="ABC_TRANSPORTER_1"/>
    <property type="match status" value="1"/>
</dbReference>
<dbReference type="GO" id="GO:0016887">
    <property type="term" value="F:ATP hydrolysis activity"/>
    <property type="evidence" value="ECO:0007669"/>
    <property type="project" value="InterPro"/>
</dbReference>
<dbReference type="PANTHER" id="PTHR19241">
    <property type="entry name" value="ATP-BINDING CASSETTE TRANSPORTER"/>
    <property type="match status" value="1"/>
</dbReference>
<dbReference type="InterPro" id="IPR043926">
    <property type="entry name" value="ABCG_dom"/>
</dbReference>
<dbReference type="Pfam" id="PF19055">
    <property type="entry name" value="ABC2_membrane_7"/>
    <property type="match status" value="1"/>
</dbReference>
<dbReference type="InterPro" id="IPR029481">
    <property type="entry name" value="ABC_trans_N"/>
</dbReference>
<dbReference type="HOGENOM" id="CLU_000604_35_0_1"/>
<evidence type="ECO:0000256" key="3">
    <source>
        <dbReference type="ARBA" id="ARBA00022448"/>
    </source>
</evidence>
<dbReference type="InterPro" id="IPR013525">
    <property type="entry name" value="ABC2_TM"/>
</dbReference>
<feature type="transmembrane region" description="Helical" evidence="10">
    <location>
        <begin position="561"/>
        <end position="587"/>
    </location>
</feature>
<keyword evidence="7 10" id="KW-1133">Transmembrane helix</keyword>
<feature type="domain" description="ABC transporter" evidence="11">
    <location>
        <begin position="821"/>
        <end position="1060"/>
    </location>
</feature>
<keyword evidence="8 10" id="KW-0472">Membrane</keyword>
<sequence>MIPSQSPEVESNKQNLPFSVEEARAPDKGPGFSQQRNHTISSSHSGFVGSEVAPDGDPGKPMDFEKALRYYLKQRDEEGIKSRQLGIAFEDLRVVGLGTSASFQPTLGSILNPLNIFSKFHTLRHPPLRDILSEFEGVVRPGEMLLVLGRQNSGCSTLLKALACQCEEFYSIDGHIYYDSLTPEQISKRYRGDVQYCPEDDIHFPTLTADQTVHFAAKARAPQTRIAGVSRKEYTRKITDMYTTLFGLDRVKDTQVGDASIRGLSGGEKKRVSISEALATRSFITSWDNPTRGLDSKTALEVIRAFRVATDLLRNSTIVSLCQAGEPLFQTFDKVCVIYEGRMAYFGPANLARQYFIDMGYVPANRQTTPDFLVSVTDPLNRTLASKINDMRSEDKRNRPIPKTAIEFEAYYKNSEIRQLNQKDIAMYKRDNVDNPEIAHLFAEIAKDEHARHTLRQTPYMISIPMQMRIIMTRRMEIMKANFTSQALSTTSFVLQAIIVGTTFIKIPDSTAAYPARCGILFLSVLIPMLFTLAEIPALYAQRPIIMRHQKAAMYHPMVEAIAMTLVDIPFTLGTILVFTIIIYFIVQLQQSAAQYFTYFVFVLAFTLTMKAFFRATAAAFRTEASAQGLAGIVLLVLSLYTGCQIPRASVIGALRWISYVTPIFYTIEGLMVNEFHTLDGVCSTVVPSGLGYEDISPSNQVCAVPGSEPGIARVPGDAYVALSEGYLYQHLWRDFGIVVAFGIGFLICFILFSEIHIGYPSEGPALMFKRGARFLTKVKAPGRDEEDNAGTSSPPIVELEQNSTDADEKLNRHPKMANTFTWRHISYTVTVSGDKHRVLDDISGFVAPGKLTALMGESGVGKTSLLNVLAERVDTGIIMGQRFFNGQALPIDFQAQTGYCQQMDIHVPTTTVREALQFSARLRQPFSVPTSEKDAYAEQCLKLCGLEAFGDAMVGSLNVEQKKRTTIGVELAAKPKHMLFLDEPTSGLDCQSALAIISFLRRLADSGQAILCTIHQPSAKLFSAFDKLLLLHKSGKTVYFGDVGQDAQNIIDYFEACGGRKCGTGENPAEYILDVIGAGATAVSDRDWHKAWLESQNCKELEDTIEDIHKEGRKCPPVGVTVKTEFATSWAFQTRTLLKRQCLAYWREPVYLLSKLGLNIISALIIGFTFFKSKDSIQENHNKLFAIFIATIISAPLGAQLHVPYMKTRDVYEIRERSTKMYHWSALAITQVVMELPWNILGSSLFFLCWFWTVGFPTSRAGFTYLVYGVCFPIYYTTIALAIASTSPTADIAGLMFSFLCAFNFTFNGIIQPFAQLGWWKWMYHLSPFTYLLGALVEQAIRHQQIVCSPKELLVVQPPSGQTCGNFMARYVSANGGYLNNLNATSDCEFCPFRTTDQWLGPALNIYYSHRWRDFGIFCGFIGFNIFLFYLLTYLVRVRYHRHISHACWRSSAE</sequence>
<feature type="transmembrane region" description="Helical" evidence="10">
    <location>
        <begin position="1184"/>
        <end position="1204"/>
    </location>
</feature>
<evidence type="ECO:0000256" key="9">
    <source>
        <dbReference type="SAM" id="MobiDB-lite"/>
    </source>
</evidence>
<organism evidence="12 13">
    <name type="scientific">Galerina marginata (strain CBS 339.88)</name>
    <dbReference type="NCBI Taxonomy" id="685588"/>
    <lineage>
        <taxon>Eukaryota</taxon>
        <taxon>Fungi</taxon>
        <taxon>Dikarya</taxon>
        <taxon>Basidiomycota</taxon>
        <taxon>Agaricomycotina</taxon>
        <taxon>Agaricomycetes</taxon>
        <taxon>Agaricomycetidae</taxon>
        <taxon>Agaricales</taxon>
        <taxon>Agaricineae</taxon>
        <taxon>Strophariaceae</taxon>
        <taxon>Galerina</taxon>
    </lineage>
</organism>
<evidence type="ECO:0000256" key="1">
    <source>
        <dbReference type="ARBA" id="ARBA00004141"/>
    </source>
</evidence>
<feature type="compositionally biased region" description="Polar residues" evidence="9">
    <location>
        <begin position="790"/>
        <end position="805"/>
    </location>
</feature>
<feature type="domain" description="ABC transporter" evidence="11">
    <location>
        <begin position="111"/>
        <end position="365"/>
    </location>
</feature>
<gene>
    <name evidence="12" type="ORF">GALMADRAFT_80815</name>
</gene>
<feature type="transmembrane region" description="Helical" evidence="10">
    <location>
        <begin position="593"/>
        <end position="613"/>
    </location>
</feature>
<keyword evidence="6" id="KW-0067">ATP-binding</keyword>
<dbReference type="InterPro" id="IPR034003">
    <property type="entry name" value="ABCG_PDR_2"/>
</dbReference>
<dbReference type="PROSITE" id="PS50893">
    <property type="entry name" value="ABC_TRANSPORTER_2"/>
    <property type="match status" value="2"/>
</dbReference>
<dbReference type="OrthoDB" id="245989at2759"/>
<reference evidence="13" key="1">
    <citation type="journal article" date="2014" name="Proc. Natl. Acad. Sci. U.S.A.">
        <title>Extensive sampling of basidiomycete genomes demonstrates inadequacy of the white-rot/brown-rot paradigm for wood decay fungi.</title>
        <authorList>
            <person name="Riley R."/>
            <person name="Salamov A.A."/>
            <person name="Brown D.W."/>
            <person name="Nagy L.G."/>
            <person name="Floudas D."/>
            <person name="Held B.W."/>
            <person name="Levasseur A."/>
            <person name="Lombard V."/>
            <person name="Morin E."/>
            <person name="Otillar R."/>
            <person name="Lindquist E.A."/>
            <person name="Sun H."/>
            <person name="LaButti K.M."/>
            <person name="Schmutz J."/>
            <person name="Jabbour D."/>
            <person name="Luo H."/>
            <person name="Baker S.E."/>
            <person name="Pisabarro A.G."/>
            <person name="Walton J.D."/>
            <person name="Blanchette R.A."/>
            <person name="Henrissat B."/>
            <person name="Martin F."/>
            <person name="Cullen D."/>
            <person name="Hibbett D.S."/>
            <person name="Grigoriev I.V."/>
        </authorList>
    </citation>
    <scope>NUCLEOTIDE SEQUENCE [LARGE SCALE GENOMIC DNA]</scope>
    <source>
        <strain evidence="13">CBS 339.88</strain>
    </source>
</reference>
<feature type="region of interest" description="Disordered" evidence="9">
    <location>
        <begin position="780"/>
        <end position="809"/>
    </location>
</feature>
<dbReference type="EMBL" id="KL142423">
    <property type="protein sequence ID" value="KDR66423.1"/>
    <property type="molecule type" value="Genomic_DNA"/>
</dbReference>
<evidence type="ECO:0000256" key="2">
    <source>
        <dbReference type="ARBA" id="ARBA00006012"/>
    </source>
</evidence>
<evidence type="ECO:0000256" key="8">
    <source>
        <dbReference type="ARBA" id="ARBA00023136"/>
    </source>
</evidence>
<feature type="compositionally biased region" description="Polar residues" evidence="9">
    <location>
        <begin position="1"/>
        <end position="17"/>
    </location>
</feature>
<dbReference type="SMART" id="SM00382">
    <property type="entry name" value="AAA"/>
    <property type="match status" value="2"/>
</dbReference>
<protein>
    <recommendedName>
        <fullName evidence="11">ABC transporter domain-containing protein</fullName>
    </recommendedName>
</protein>
<dbReference type="InterPro" id="IPR027417">
    <property type="entry name" value="P-loop_NTPase"/>
</dbReference>
<dbReference type="FunFam" id="3.40.50.300:FF:000054">
    <property type="entry name" value="ABC multidrug transporter atrF"/>
    <property type="match status" value="1"/>
</dbReference>
<dbReference type="Pfam" id="PF06422">
    <property type="entry name" value="PDR_CDR"/>
    <property type="match status" value="1"/>
</dbReference>
<evidence type="ECO:0000256" key="6">
    <source>
        <dbReference type="ARBA" id="ARBA00022840"/>
    </source>
</evidence>
<dbReference type="CDD" id="cd03232">
    <property type="entry name" value="ABCG_PDR_domain2"/>
    <property type="match status" value="1"/>
</dbReference>
<feature type="transmembrane region" description="Helical" evidence="10">
    <location>
        <begin position="1416"/>
        <end position="1437"/>
    </location>
</feature>
<dbReference type="InterPro" id="IPR003593">
    <property type="entry name" value="AAA+_ATPase"/>
</dbReference>
<accession>A0A067SI43</accession>
<feature type="transmembrane region" description="Helical" evidence="10">
    <location>
        <begin position="1151"/>
        <end position="1172"/>
    </location>
</feature>
<proteinExistence type="inferred from homology"/>
<dbReference type="InterPro" id="IPR017871">
    <property type="entry name" value="ABC_transporter-like_CS"/>
</dbReference>
<comment type="similarity">
    <text evidence="2">Belongs to the ABC transporter superfamily. ABCG family. PDR (TC 3.A.1.205) subfamily.</text>
</comment>
<evidence type="ECO:0000256" key="7">
    <source>
        <dbReference type="ARBA" id="ARBA00022989"/>
    </source>
</evidence>
<evidence type="ECO:0000313" key="12">
    <source>
        <dbReference type="EMBL" id="KDR66423.1"/>
    </source>
</evidence>
<feature type="region of interest" description="Disordered" evidence="9">
    <location>
        <begin position="1"/>
        <end position="60"/>
    </location>
</feature>
<dbReference type="CDD" id="cd03233">
    <property type="entry name" value="ABCG_PDR_domain1"/>
    <property type="match status" value="1"/>
</dbReference>
<dbReference type="STRING" id="685588.A0A067SI43"/>
<evidence type="ECO:0000256" key="10">
    <source>
        <dbReference type="SAM" id="Phobius"/>
    </source>
</evidence>
<dbReference type="GO" id="GO:0140359">
    <property type="term" value="F:ABC-type transporter activity"/>
    <property type="evidence" value="ECO:0007669"/>
    <property type="project" value="InterPro"/>
</dbReference>
<name>A0A067SI43_GALM3</name>
<comment type="subcellular location">
    <subcellularLocation>
        <location evidence="1">Membrane</location>
        <topology evidence="1">Multi-pass membrane protein</topology>
    </subcellularLocation>
</comment>
<evidence type="ECO:0000259" key="11">
    <source>
        <dbReference type="PROSITE" id="PS50893"/>
    </source>
</evidence>
<feature type="transmembrane region" description="Helical" evidence="10">
    <location>
        <begin position="1225"/>
        <end position="1254"/>
    </location>
</feature>
<feature type="transmembrane region" description="Helical" evidence="10">
    <location>
        <begin position="520"/>
        <end position="540"/>
    </location>
</feature>
<evidence type="ECO:0000256" key="5">
    <source>
        <dbReference type="ARBA" id="ARBA00022741"/>
    </source>
</evidence>
<dbReference type="Pfam" id="PF01061">
    <property type="entry name" value="ABC2_membrane"/>
    <property type="match status" value="2"/>
</dbReference>
<feature type="transmembrane region" description="Helical" evidence="10">
    <location>
        <begin position="625"/>
        <end position="643"/>
    </location>
</feature>
<dbReference type="Proteomes" id="UP000027222">
    <property type="component" value="Unassembled WGS sequence"/>
</dbReference>
<dbReference type="SUPFAM" id="SSF52540">
    <property type="entry name" value="P-loop containing nucleoside triphosphate hydrolases"/>
    <property type="match status" value="2"/>
</dbReference>
<feature type="transmembrane region" description="Helical" evidence="10">
    <location>
        <begin position="1293"/>
        <end position="1316"/>
    </location>
</feature>
<keyword evidence="13" id="KW-1185">Reference proteome</keyword>
<dbReference type="InterPro" id="IPR003439">
    <property type="entry name" value="ABC_transporter-like_ATP-bd"/>
</dbReference>
<dbReference type="Pfam" id="PF14510">
    <property type="entry name" value="ABC_trans_N"/>
    <property type="match status" value="1"/>
</dbReference>
<dbReference type="GO" id="GO:0005524">
    <property type="term" value="F:ATP binding"/>
    <property type="evidence" value="ECO:0007669"/>
    <property type="project" value="UniProtKB-KW"/>
</dbReference>